<proteinExistence type="predicted"/>
<evidence type="ECO:0000313" key="2">
    <source>
        <dbReference type="EMBL" id="OCF32269.1"/>
    </source>
</evidence>
<dbReference type="STRING" id="1296120.A0A1B9GMB9"/>
<protein>
    <submittedName>
        <fullName evidence="2">HAD hydrolase</fullName>
    </submittedName>
</protein>
<dbReference type="PANTHER" id="PTHR19288">
    <property type="entry name" value="4-NITROPHENYLPHOSPHATASE-RELATED"/>
    <property type="match status" value="1"/>
</dbReference>
<sequence length="314" mass="34097">MPDPLKLKALLIDLNGTLHLGHEPTKGAVHAIERLRASRIPFIFCSNSTKESSASLLGKLKEMGFKAEKDELMTSLGACRQLVEEKGLRRPLLVMSPSAQEEFSSLLSPASSPSSSTSASHDDEQYDSVILGLHEPSLSYESLNKAFRVLKGEPISTSSSSSSSSQSDPHRQAAFIAPHASMFQQSPATSFLPAGLSLGIGPFVRALEEASGTQAELVGKPTRRFFELALQRMNTAQGRTDREENEDNNDKIQPGDVGVVGDDVVNDLGEGARELGLKRILVRTGKYRSGSEDNEHPPDKVYDTFSDMVDDLLQ</sequence>
<dbReference type="GO" id="GO:0016791">
    <property type="term" value="F:phosphatase activity"/>
    <property type="evidence" value="ECO:0007669"/>
    <property type="project" value="TreeGrafter"/>
</dbReference>
<dbReference type="Pfam" id="PF13344">
    <property type="entry name" value="Hydrolase_6"/>
    <property type="match status" value="1"/>
</dbReference>
<name>A0A1B9GMB9_9TREE</name>
<dbReference type="NCBIfam" id="TIGR01460">
    <property type="entry name" value="HAD-SF-IIA"/>
    <property type="match status" value="1"/>
</dbReference>
<evidence type="ECO:0000256" key="1">
    <source>
        <dbReference type="SAM" id="MobiDB-lite"/>
    </source>
</evidence>
<dbReference type="Pfam" id="PF13242">
    <property type="entry name" value="Hydrolase_like"/>
    <property type="match status" value="1"/>
</dbReference>
<dbReference type="Gene3D" id="3.40.50.1000">
    <property type="entry name" value="HAD superfamily/HAD-like"/>
    <property type="match status" value="2"/>
</dbReference>
<gene>
    <name evidence="2" type="ORF">I316_05937</name>
</gene>
<reference evidence="2 3" key="1">
    <citation type="submission" date="2013-07" db="EMBL/GenBank/DDBJ databases">
        <title>The Genome Sequence of Cryptococcus heveanensis BCC8398.</title>
        <authorList>
            <consortium name="The Broad Institute Genome Sequencing Platform"/>
            <person name="Cuomo C."/>
            <person name="Litvintseva A."/>
            <person name="Chen Y."/>
            <person name="Heitman J."/>
            <person name="Sun S."/>
            <person name="Springer D."/>
            <person name="Dromer F."/>
            <person name="Young S.K."/>
            <person name="Zeng Q."/>
            <person name="Gargeya S."/>
            <person name="Fitzgerald M."/>
            <person name="Abouelleil A."/>
            <person name="Alvarado L."/>
            <person name="Berlin A.M."/>
            <person name="Chapman S.B."/>
            <person name="Dewar J."/>
            <person name="Goldberg J."/>
            <person name="Griggs A."/>
            <person name="Gujja S."/>
            <person name="Hansen M."/>
            <person name="Howarth C."/>
            <person name="Imamovic A."/>
            <person name="Larimer J."/>
            <person name="McCowan C."/>
            <person name="Murphy C."/>
            <person name="Pearson M."/>
            <person name="Priest M."/>
            <person name="Roberts A."/>
            <person name="Saif S."/>
            <person name="Shea T."/>
            <person name="Sykes S."/>
            <person name="Wortman J."/>
            <person name="Nusbaum C."/>
            <person name="Birren B."/>
        </authorList>
    </citation>
    <scope>NUCLEOTIDE SEQUENCE [LARGE SCALE GENOMIC DNA]</scope>
    <source>
        <strain evidence="2 3">BCC8398</strain>
    </source>
</reference>
<dbReference type="GO" id="GO:0005737">
    <property type="term" value="C:cytoplasm"/>
    <property type="evidence" value="ECO:0007669"/>
    <property type="project" value="TreeGrafter"/>
</dbReference>
<keyword evidence="2" id="KW-0378">Hydrolase</keyword>
<dbReference type="InterPro" id="IPR036412">
    <property type="entry name" value="HAD-like_sf"/>
</dbReference>
<dbReference type="Proteomes" id="UP000092666">
    <property type="component" value="Unassembled WGS sequence"/>
</dbReference>
<dbReference type="EMBL" id="KI669509">
    <property type="protein sequence ID" value="OCF32269.1"/>
    <property type="molecule type" value="Genomic_DNA"/>
</dbReference>
<dbReference type="InterPro" id="IPR006357">
    <property type="entry name" value="HAD-SF_hydro_IIA"/>
</dbReference>
<keyword evidence="3" id="KW-1185">Reference proteome</keyword>
<organism evidence="2 3">
    <name type="scientific">Kwoniella heveanensis BCC8398</name>
    <dbReference type="NCBI Taxonomy" id="1296120"/>
    <lineage>
        <taxon>Eukaryota</taxon>
        <taxon>Fungi</taxon>
        <taxon>Dikarya</taxon>
        <taxon>Basidiomycota</taxon>
        <taxon>Agaricomycotina</taxon>
        <taxon>Tremellomycetes</taxon>
        <taxon>Tremellales</taxon>
        <taxon>Cryptococcaceae</taxon>
        <taxon>Kwoniella</taxon>
    </lineage>
</organism>
<feature type="region of interest" description="Disordered" evidence="1">
    <location>
        <begin position="286"/>
        <end position="305"/>
    </location>
</feature>
<dbReference type="AlphaFoldDB" id="A0A1B9GMB9"/>
<feature type="region of interest" description="Disordered" evidence="1">
    <location>
        <begin position="104"/>
        <end position="123"/>
    </location>
</feature>
<accession>A0A1B9GMB9</accession>
<feature type="compositionally biased region" description="Low complexity" evidence="1">
    <location>
        <begin position="104"/>
        <end position="119"/>
    </location>
</feature>
<dbReference type="SUPFAM" id="SSF56784">
    <property type="entry name" value="HAD-like"/>
    <property type="match status" value="1"/>
</dbReference>
<evidence type="ECO:0000313" key="3">
    <source>
        <dbReference type="Proteomes" id="UP000092666"/>
    </source>
</evidence>
<dbReference type="InterPro" id="IPR023214">
    <property type="entry name" value="HAD_sf"/>
</dbReference>
<reference evidence="3" key="2">
    <citation type="submission" date="2013-12" db="EMBL/GenBank/DDBJ databases">
        <title>Evolution of pathogenesis and genome organization in the Tremellales.</title>
        <authorList>
            <person name="Cuomo C."/>
            <person name="Litvintseva A."/>
            <person name="Heitman J."/>
            <person name="Chen Y."/>
            <person name="Sun S."/>
            <person name="Springer D."/>
            <person name="Dromer F."/>
            <person name="Young S."/>
            <person name="Zeng Q."/>
            <person name="Chapman S."/>
            <person name="Gujja S."/>
            <person name="Saif S."/>
            <person name="Birren B."/>
        </authorList>
    </citation>
    <scope>NUCLEOTIDE SEQUENCE [LARGE SCALE GENOMIC DNA]</scope>
    <source>
        <strain evidence="3">BCC8398</strain>
    </source>
</reference>
<feature type="region of interest" description="Disordered" evidence="1">
    <location>
        <begin position="236"/>
        <end position="258"/>
    </location>
</feature>
<dbReference type="OrthoDB" id="426235at2759"/>
<feature type="compositionally biased region" description="Basic and acidic residues" evidence="1">
    <location>
        <begin position="289"/>
        <end position="302"/>
    </location>
</feature>
<dbReference type="PANTHER" id="PTHR19288:SF46">
    <property type="entry name" value="HALOACID DEHALOGENASE-LIKE HYDROLASE DOMAIN-CONTAINING PROTEIN 2"/>
    <property type="match status" value="1"/>
</dbReference>